<name>A0A2K9NVC1_BACTC</name>
<proteinExistence type="predicted"/>
<gene>
    <name evidence="1" type="ORF">C0V70_11490</name>
</gene>
<keyword evidence="2" id="KW-1185">Reference proteome</keyword>
<organism evidence="1 2">
    <name type="scientific">Bacteriovorax stolpii</name>
    <name type="common">Bdellovibrio stolpii</name>
    <dbReference type="NCBI Taxonomy" id="960"/>
    <lineage>
        <taxon>Bacteria</taxon>
        <taxon>Pseudomonadati</taxon>
        <taxon>Bdellovibrionota</taxon>
        <taxon>Bacteriovoracia</taxon>
        <taxon>Bacteriovoracales</taxon>
        <taxon>Bacteriovoracaceae</taxon>
        <taxon>Bacteriovorax</taxon>
    </lineage>
</organism>
<evidence type="ECO:0000313" key="1">
    <source>
        <dbReference type="EMBL" id="AUN98714.1"/>
    </source>
</evidence>
<dbReference type="KEGG" id="bsto:C0V70_11490"/>
<dbReference type="RefSeq" id="WP_102244005.1">
    <property type="nucleotide sequence ID" value="NZ_CP025704.1"/>
</dbReference>
<reference evidence="1 2" key="1">
    <citation type="submission" date="2018-01" db="EMBL/GenBank/DDBJ databases">
        <title>Complete genome sequence of Bacteriovorax stolpii DSM12778.</title>
        <authorList>
            <person name="Tang B."/>
            <person name="Chang J."/>
        </authorList>
    </citation>
    <scope>NUCLEOTIDE SEQUENCE [LARGE SCALE GENOMIC DNA]</scope>
    <source>
        <strain evidence="1 2">DSM 12778</strain>
    </source>
</reference>
<sequence>MKLKAFVFVLLLALFNSLPTSVHAEDCMKIIKSMLPKMDAQVAKTIDLDSHLNHRNFIAQFAKKNKIPVFFKQNDQGVDVPVILLNAQSGPKLQAYLENSFGTQVALQKDWNNDHGLLRAGNYIIDLDTPGARGFGEIEETGLAWKNLQTYLTRRTIGSSPTLEVSYLLTPNEKSVIDYYQKVRRAALFRVKFTFGGHDGPDYPNLLKGGGEHCFIFCKAQSVYSHVSEIKTRLSALGIKNPDKTLEDAKIQKAIAQVQTLINETDPTDLHSEMLADKKTLALFSSIYPKELKNDQKKLEMINWLVSYDSSKRYGEVLDGLGVTGDYGIDDAINKRASAIFVYDEGADPAAFNNANYSNFGKFVSWPATKQYPVD</sequence>
<dbReference type="Proteomes" id="UP000235584">
    <property type="component" value="Chromosome"/>
</dbReference>
<dbReference type="EMBL" id="CP025704">
    <property type="protein sequence ID" value="AUN98714.1"/>
    <property type="molecule type" value="Genomic_DNA"/>
</dbReference>
<accession>A0A2K9NVC1</accession>
<dbReference type="AlphaFoldDB" id="A0A2K9NVC1"/>
<protein>
    <submittedName>
        <fullName evidence="1">Uncharacterized protein</fullName>
    </submittedName>
</protein>
<evidence type="ECO:0000313" key="2">
    <source>
        <dbReference type="Proteomes" id="UP000235584"/>
    </source>
</evidence>